<reference evidence="1 2" key="1">
    <citation type="journal article" date="2022" name="Plant J.">
        <title>Chromosome-level genome of Camellia lanceoleosa provides a valuable resource for understanding genome evolution and self-incompatibility.</title>
        <authorList>
            <person name="Gong W."/>
            <person name="Xiao S."/>
            <person name="Wang L."/>
            <person name="Liao Z."/>
            <person name="Chang Y."/>
            <person name="Mo W."/>
            <person name="Hu G."/>
            <person name="Li W."/>
            <person name="Zhao G."/>
            <person name="Zhu H."/>
            <person name="Hu X."/>
            <person name="Ji K."/>
            <person name="Xiang X."/>
            <person name="Song Q."/>
            <person name="Yuan D."/>
            <person name="Jin S."/>
            <person name="Zhang L."/>
        </authorList>
    </citation>
    <scope>NUCLEOTIDE SEQUENCE [LARGE SCALE GENOMIC DNA]</scope>
    <source>
        <strain evidence="1">SQ_2022a</strain>
    </source>
</reference>
<evidence type="ECO:0000313" key="2">
    <source>
        <dbReference type="Proteomes" id="UP001060215"/>
    </source>
</evidence>
<gene>
    <name evidence="1" type="ORF">LOK49_LG08G01169</name>
</gene>
<evidence type="ECO:0000313" key="1">
    <source>
        <dbReference type="EMBL" id="KAI8005389.1"/>
    </source>
</evidence>
<sequence length="74" mass="8794">MAVETRVPGIYIQWLHHDSSKLFINSSYLCRYRLGGVLFTQACFSSREILRVCIWAELYMLFSFTNQLQIQTIW</sequence>
<keyword evidence="2" id="KW-1185">Reference proteome</keyword>
<accession>A0ACC0GXE3</accession>
<dbReference type="Proteomes" id="UP001060215">
    <property type="component" value="Chromosome 9"/>
</dbReference>
<comment type="caution">
    <text evidence="1">The sequence shown here is derived from an EMBL/GenBank/DDBJ whole genome shotgun (WGS) entry which is preliminary data.</text>
</comment>
<organism evidence="1 2">
    <name type="scientific">Camellia lanceoleosa</name>
    <dbReference type="NCBI Taxonomy" id="1840588"/>
    <lineage>
        <taxon>Eukaryota</taxon>
        <taxon>Viridiplantae</taxon>
        <taxon>Streptophyta</taxon>
        <taxon>Embryophyta</taxon>
        <taxon>Tracheophyta</taxon>
        <taxon>Spermatophyta</taxon>
        <taxon>Magnoliopsida</taxon>
        <taxon>eudicotyledons</taxon>
        <taxon>Gunneridae</taxon>
        <taxon>Pentapetalae</taxon>
        <taxon>asterids</taxon>
        <taxon>Ericales</taxon>
        <taxon>Theaceae</taxon>
        <taxon>Camellia</taxon>
    </lineage>
</organism>
<protein>
    <submittedName>
        <fullName evidence="1">Uncharacterized protein</fullName>
    </submittedName>
</protein>
<name>A0ACC0GXE3_9ERIC</name>
<proteinExistence type="predicted"/>
<dbReference type="EMBL" id="CM045766">
    <property type="protein sequence ID" value="KAI8005389.1"/>
    <property type="molecule type" value="Genomic_DNA"/>
</dbReference>